<feature type="transmembrane region" description="Helical" evidence="8">
    <location>
        <begin position="524"/>
        <end position="543"/>
    </location>
</feature>
<evidence type="ECO:0000313" key="9">
    <source>
        <dbReference type="EMBL" id="QCI66046.1"/>
    </source>
</evidence>
<dbReference type="GO" id="GO:0005886">
    <property type="term" value="C:plasma membrane"/>
    <property type="evidence" value="ECO:0007669"/>
    <property type="project" value="UniProtKB-SubCell"/>
</dbReference>
<evidence type="ECO:0000256" key="3">
    <source>
        <dbReference type="ARBA" id="ARBA00022448"/>
    </source>
</evidence>
<dbReference type="Gene3D" id="3.30.70.1440">
    <property type="entry name" value="Multidrug efflux transporter AcrB pore domain"/>
    <property type="match status" value="1"/>
</dbReference>
<dbReference type="Pfam" id="PF00873">
    <property type="entry name" value="ACR_tran"/>
    <property type="match status" value="1"/>
</dbReference>
<sequence>MIARIIAWSARNLMLVMIGTVFAVAGGLYALRHLPLDAIPDLSDTQVIVYTEYSGQGPQVVEDQVTYPLTTAMLTVPRSKVVRGFSFFGLSFVYVIFEDGTDIYWARSRVLEFLNAAAGRLPTGVTPTLGPDATGVGWVYQYALTSGELNLAETRSIQDWNLRFGLARAEGVAEVASVGGFVRQYNVVLDPQRMRDLGITMQRVREAIRASNADVGGRTVELSEFEHVIRGRGYLRGVEDLGEVVLKTAGGTPVRLGDVARVELGPDERRGITELNGEGEVASGIVLQRFGVNALDVINNVKRRFAELASSLPASLAIVPVYDRSTLINAAIETLKTTLFEESVVVALVCILFLMHVRSALVAILMLPVGVLMAFGAMKLLGLGSNIMSLGGIAIAIGAMVDAAIVMIENAHKHLERAEPGSSRVDVLIRAACEVGPALFFSLLVITVSFVPIFTLEAQEGRLFSPLAFTKTFAMAAAALLSITLVPALMIIFVRGKIMPEHRNPMNRVLIWLYRPLIRGVLKARTLVIVLSLAVLAATAWPARQLGSEFMPNLDEGTLLYMPTTLPGLSITKAAELLQTQDRIIRSFPEVASVYGKAGRASTATDPAPTEMFETIINLKPKPEWRAGLTLDGLIAEMDRSLQFPGVSNVWTMPIKARIDMLSTGIRTPVGVKVIGTDLTEIDALARQIERVLKAVPGTSSAYAERVIGGYYLDIVPDRASLARYGMMIQDVQDVVATALGGQTVTTTVEGRQRYGVNVRYPRDLRSDPQAIARDVLVPMPAGGAVPLGEVASVSLSRGPTSIRTENGQLAVYVYVDIRDRDLGGYVANAQAAVQAGIQFPAGAYVLWSGQYEYLERAAARLKVVVPVTLMIIFLLLYLNFRSLAETLIVMLSLPFAVVGGVWLMWALGFNLSVAVIVGFIALAGVAAETGVVMLIYLNHALEEVRARRLAAGRSFTRADLHEAIMLGAVERLRPKMMTVVAIIAGLLPIMWSTGAGSEVMQRIAVPMIGGMVSSTVLTLIVIPAIYGLIKGWRLPNDNAGVLTGQAAR</sequence>
<dbReference type="GO" id="GO:0042910">
    <property type="term" value="F:xenobiotic transmembrane transporter activity"/>
    <property type="evidence" value="ECO:0007669"/>
    <property type="project" value="TreeGrafter"/>
</dbReference>
<keyword evidence="4" id="KW-1003">Cell membrane</keyword>
<feature type="transmembrane region" description="Helical" evidence="8">
    <location>
        <begin position="473"/>
        <end position="494"/>
    </location>
</feature>
<keyword evidence="3" id="KW-0813">Transport</keyword>
<feature type="transmembrane region" description="Helical" evidence="8">
    <location>
        <begin position="387"/>
        <end position="408"/>
    </location>
</feature>
<evidence type="ECO:0000256" key="8">
    <source>
        <dbReference type="SAM" id="Phobius"/>
    </source>
</evidence>
<keyword evidence="7 8" id="KW-0472">Membrane</keyword>
<evidence type="ECO:0000256" key="5">
    <source>
        <dbReference type="ARBA" id="ARBA00022692"/>
    </source>
</evidence>
<dbReference type="EMBL" id="CP039690">
    <property type="protein sequence ID" value="QCI66046.1"/>
    <property type="molecule type" value="Genomic_DNA"/>
</dbReference>
<feature type="transmembrane region" description="Helical" evidence="8">
    <location>
        <begin position="81"/>
        <end position="97"/>
    </location>
</feature>
<feature type="transmembrane region" description="Helical" evidence="8">
    <location>
        <begin position="888"/>
        <end position="908"/>
    </location>
</feature>
<evidence type="ECO:0000256" key="6">
    <source>
        <dbReference type="ARBA" id="ARBA00022989"/>
    </source>
</evidence>
<dbReference type="SUPFAM" id="SSF82866">
    <property type="entry name" value="Multidrug efflux transporter AcrB transmembrane domain"/>
    <property type="match status" value="2"/>
</dbReference>
<dbReference type="InterPro" id="IPR001036">
    <property type="entry name" value="Acrflvin-R"/>
</dbReference>
<comment type="similarity">
    <text evidence="2">Belongs to the resistance-nodulation-cell division (RND) (TC 2.A.6) family.</text>
</comment>
<dbReference type="GO" id="GO:0008324">
    <property type="term" value="F:monoatomic cation transmembrane transporter activity"/>
    <property type="evidence" value="ECO:0007669"/>
    <property type="project" value="InterPro"/>
</dbReference>
<dbReference type="Gene3D" id="3.30.2090.10">
    <property type="entry name" value="Multidrug efflux transporter AcrB TolC docking domain, DN and DC subdomains"/>
    <property type="match status" value="2"/>
</dbReference>
<dbReference type="InterPro" id="IPR004763">
    <property type="entry name" value="CusA-like"/>
</dbReference>
<feature type="transmembrane region" description="Helical" evidence="8">
    <location>
        <begin position="344"/>
        <end position="367"/>
    </location>
</feature>
<dbReference type="Proteomes" id="UP000298781">
    <property type="component" value="Chromosome"/>
</dbReference>
<keyword evidence="6 8" id="KW-1133">Transmembrane helix</keyword>
<evidence type="ECO:0000256" key="4">
    <source>
        <dbReference type="ARBA" id="ARBA00022475"/>
    </source>
</evidence>
<accession>A0A4D7B907</accession>
<feature type="transmembrane region" description="Helical" evidence="8">
    <location>
        <begin position="914"/>
        <end position="938"/>
    </location>
</feature>
<dbReference type="OrthoDB" id="9758757at2"/>
<protein>
    <submittedName>
        <fullName evidence="9">Efflux RND transporter permease subunit</fullName>
    </submittedName>
</protein>
<feature type="transmembrane region" description="Helical" evidence="8">
    <location>
        <begin position="864"/>
        <end position="881"/>
    </location>
</feature>
<dbReference type="PRINTS" id="PR00702">
    <property type="entry name" value="ACRIFLAVINRP"/>
</dbReference>
<dbReference type="SUPFAM" id="SSF82714">
    <property type="entry name" value="Multidrug efflux transporter AcrB TolC docking domain, DN and DC subdomains"/>
    <property type="match status" value="2"/>
</dbReference>
<keyword evidence="10" id="KW-1185">Reference proteome</keyword>
<dbReference type="KEGG" id="pstg:E8M01_18620"/>
<evidence type="ECO:0000256" key="1">
    <source>
        <dbReference type="ARBA" id="ARBA00004651"/>
    </source>
</evidence>
<proteinExistence type="inferred from homology"/>
<dbReference type="Gene3D" id="3.30.70.1430">
    <property type="entry name" value="Multidrug efflux transporter AcrB pore domain"/>
    <property type="match status" value="2"/>
</dbReference>
<feature type="transmembrane region" description="Helical" evidence="8">
    <location>
        <begin position="1004"/>
        <end position="1030"/>
    </location>
</feature>
<dbReference type="SUPFAM" id="SSF82693">
    <property type="entry name" value="Multidrug efflux transporter AcrB pore domain, PN1, PN2, PC1 and PC2 subdomains"/>
    <property type="match status" value="2"/>
</dbReference>
<dbReference type="PANTHER" id="PTHR32063">
    <property type="match status" value="1"/>
</dbReference>
<evidence type="ECO:0000313" key="10">
    <source>
        <dbReference type="Proteomes" id="UP000298781"/>
    </source>
</evidence>
<name>A0A4D7B907_9HYPH</name>
<reference evidence="9 10" key="1">
    <citation type="submission" date="2019-04" db="EMBL/GenBank/DDBJ databases">
        <title>Phreatobacter aquaticus sp. nov.</title>
        <authorList>
            <person name="Choi A."/>
        </authorList>
    </citation>
    <scope>NUCLEOTIDE SEQUENCE [LARGE SCALE GENOMIC DNA]</scope>
    <source>
        <strain evidence="9 10">KCTC 52518</strain>
    </source>
</reference>
<dbReference type="RefSeq" id="WP_136961492.1">
    <property type="nucleotide sequence ID" value="NZ_CP039690.1"/>
</dbReference>
<evidence type="ECO:0000256" key="7">
    <source>
        <dbReference type="ARBA" id="ARBA00023136"/>
    </source>
</evidence>
<dbReference type="AlphaFoldDB" id="A0A4D7B907"/>
<feature type="transmembrane region" description="Helical" evidence="8">
    <location>
        <begin position="428"/>
        <end position="453"/>
    </location>
</feature>
<dbReference type="PANTHER" id="PTHR32063:SF19">
    <property type="entry name" value="CATION EFFLUX SYSTEM PROTEIN CUSA"/>
    <property type="match status" value="1"/>
</dbReference>
<feature type="transmembrane region" description="Helical" evidence="8">
    <location>
        <begin position="12"/>
        <end position="31"/>
    </location>
</feature>
<organism evidence="9 10">
    <name type="scientific">Phreatobacter stygius</name>
    <dbReference type="NCBI Taxonomy" id="1940610"/>
    <lineage>
        <taxon>Bacteria</taxon>
        <taxon>Pseudomonadati</taxon>
        <taxon>Pseudomonadota</taxon>
        <taxon>Alphaproteobacteria</taxon>
        <taxon>Hyphomicrobiales</taxon>
        <taxon>Phreatobacteraceae</taxon>
        <taxon>Phreatobacter</taxon>
    </lineage>
</organism>
<dbReference type="InterPro" id="IPR027463">
    <property type="entry name" value="AcrB_DN_DC_subdom"/>
</dbReference>
<dbReference type="Gene3D" id="3.30.70.1320">
    <property type="entry name" value="Multidrug efflux transporter AcrB pore domain like"/>
    <property type="match status" value="1"/>
</dbReference>
<evidence type="ECO:0000256" key="2">
    <source>
        <dbReference type="ARBA" id="ARBA00010942"/>
    </source>
</evidence>
<dbReference type="Gene3D" id="1.20.1640.10">
    <property type="entry name" value="Multidrug efflux transporter AcrB transmembrane domain"/>
    <property type="match status" value="2"/>
</dbReference>
<feature type="transmembrane region" description="Helical" evidence="8">
    <location>
        <begin position="975"/>
        <end position="992"/>
    </location>
</feature>
<gene>
    <name evidence="9" type="ORF">E8M01_18620</name>
</gene>
<comment type="subcellular location">
    <subcellularLocation>
        <location evidence="1">Cell membrane</location>
        <topology evidence="1">Multi-pass membrane protein</topology>
    </subcellularLocation>
</comment>
<dbReference type="NCBIfam" id="TIGR00914">
    <property type="entry name" value="2A0601"/>
    <property type="match status" value="1"/>
</dbReference>
<keyword evidence="5 8" id="KW-0812">Transmembrane</keyword>